<feature type="transmembrane region" description="Helical" evidence="1">
    <location>
        <begin position="32"/>
        <end position="52"/>
    </location>
</feature>
<evidence type="ECO:0000313" key="2">
    <source>
        <dbReference type="EMBL" id="MCV2403796.1"/>
    </source>
</evidence>
<protein>
    <submittedName>
        <fullName evidence="2">Uncharacterized protein</fullName>
    </submittedName>
</protein>
<comment type="caution">
    <text evidence="2">The sequence shown here is derived from an EMBL/GenBank/DDBJ whole genome shotgun (WGS) entry which is preliminary data.</text>
</comment>
<keyword evidence="1" id="KW-0812">Transmembrane</keyword>
<dbReference type="RefSeq" id="WP_263531178.1">
    <property type="nucleotide sequence ID" value="NZ_JAOVZB010000006.1"/>
</dbReference>
<dbReference type="EMBL" id="JAOVZB010000006">
    <property type="protein sequence ID" value="MCV2403796.1"/>
    <property type="molecule type" value="Genomic_DNA"/>
</dbReference>
<name>A0ABT2YV76_9GAMM</name>
<organism evidence="2 3">
    <name type="scientific">Marinomonas sargassi</name>
    <dbReference type="NCBI Taxonomy" id="2984494"/>
    <lineage>
        <taxon>Bacteria</taxon>
        <taxon>Pseudomonadati</taxon>
        <taxon>Pseudomonadota</taxon>
        <taxon>Gammaproteobacteria</taxon>
        <taxon>Oceanospirillales</taxon>
        <taxon>Oceanospirillaceae</taxon>
        <taxon>Marinomonas</taxon>
    </lineage>
</organism>
<keyword evidence="3" id="KW-1185">Reference proteome</keyword>
<reference evidence="2 3" key="1">
    <citation type="submission" date="2022-10" db="EMBL/GenBank/DDBJ databases">
        <title>Marinomonas transparenta sp. nov. and Marinomonas sargassi sp. nov., isolated from marine alga (Sargassum natans (L.) Gaillon).</title>
        <authorList>
            <person name="Wang Y."/>
        </authorList>
    </citation>
    <scope>NUCLEOTIDE SEQUENCE [LARGE SCALE GENOMIC DNA]</scope>
    <source>
        <strain evidence="2 3">C2222</strain>
    </source>
</reference>
<proteinExistence type="predicted"/>
<gene>
    <name evidence="2" type="ORF">OFY17_13060</name>
</gene>
<keyword evidence="1" id="KW-1133">Transmembrane helix</keyword>
<accession>A0ABT2YV76</accession>
<sequence length="205" mass="23330">MKQLLSLTLIGVYVAAIIQFSFLVFSDVLDDGVLTYIAVGLGLLMAPTLRFYQKWKHDRSASIIVEYESGSTPFHYKLLNFPMIIVFATIGLIGFIAITNHKFASDKVNTKVFEVMGVGQKRIHYDFFEYVRISDGVSETSYILDTDTSNSYKVGDQLIVQLRSGLWGYDIVEKLVKNTNKPINRPQYAPLRRIIGKLIKDIDEY</sequence>
<dbReference type="Proteomes" id="UP001209713">
    <property type="component" value="Unassembled WGS sequence"/>
</dbReference>
<feature type="transmembrane region" description="Helical" evidence="1">
    <location>
        <begin position="78"/>
        <end position="98"/>
    </location>
</feature>
<feature type="transmembrane region" description="Helical" evidence="1">
    <location>
        <begin position="7"/>
        <end position="26"/>
    </location>
</feature>
<evidence type="ECO:0000256" key="1">
    <source>
        <dbReference type="SAM" id="Phobius"/>
    </source>
</evidence>
<evidence type="ECO:0000313" key="3">
    <source>
        <dbReference type="Proteomes" id="UP001209713"/>
    </source>
</evidence>
<keyword evidence="1" id="KW-0472">Membrane</keyword>